<accession>A0A7S3QI44</accession>
<name>A0A7S3QI44_9STRA</name>
<evidence type="ECO:0000313" key="1">
    <source>
        <dbReference type="EMBL" id="CAE0478137.1"/>
    </source>
</evidence>
<gene>
    <name evidence="1" type="ORF">CDEB00056_LOCUS22990</name>
</gene>
<protein>
    <submittedName>
        <fullName evidence="1">Uncharacterized protein</fullName>
    </submittedName>
</protein>
<proteinExistence type="predicted"/>
<dbReference type="EMBL" id="HBIO01029962">
    <property type="protein sequence ID" value="CAE0478137.1"/>
    <property type="molecule type" value="Transcribed_RNA"/>
</dbReference>
<dbReference type="AlphaFoldDB" id="A0A7S3QI44"/>
<organism evidence="1">
    <name type="scientific">Chaetoceros debilis</name>
    <dbReference type="NCBI Taxonomy" id="122233"/>
    <lineage>
        <taxon>Eukaryota</taxon>
        <taxon>Sar</taxon>
        <taxon>Stramenopiles</taxon>
        <taxon>Ochrophyta</taxon>
        <taxon>Bacillariophyta</taxon>
        <taxon>Coscinodiscophyceae</taxon>
        <taxon>Chaetocerotophycidae</taxon>
        <taxon>Chaetocerotales</taxon>
        <taxon>Chaetocerotaceae</taxon>
        <taxon>Chaetoceros</taxon>
    </lineage>
</organism>
<reference evidence="1" key="1">
    <citation type="submission" date="2021-01" db="EMBL/GenBank/DDBJ databases">
        <authorList>
            <person name="Corre E."/>
            <person name="Pelletier E."/>
            <person name="Niang G."/>
            <person name="Scheremetjew M."/>
            <person name="Finn R."/>
            <person name="Kale V."/>
            <person name="Holt S."/>
            <person name="Cochrane G."/>
            <person name="Meng A."/>
            <person name="Brown T."/>
            <person name="Cohen L."/>
        </authorList>
    </citation>
    <scope>NUCLEOTIDE SEQUENCE</scope>
    <source>
        <strain evidence="1">MM31A-1</strain>
    </source>
</reference>
<sequence>MSNKMNIISRTSRAVNQHQVVEKQPIQRSLAIHSPSPAQVSFRPIDIKPTNHEVSQQITASMSKPQSLLFRMNSGRCNSNSMDKDTIHRGNQGDWNVKQVEEISPFFYVEKSHEVIKGKTASEIATDVCNFLKNNSIDAVYDDEEAVACAETSDHCKFRIHLFKPSKSNDYIVEDDSSSEAVLIEVQRRSGCCVKFHSIAMQILCVAKGCQYSEECPHYTVDSHASSNCIGCEWVDIPSSGNVHLHETAY</sequence>